<evidence type="ECO:0000256" key="6">
    <source>
        <dbReference type="ARBA" id="ARBA00047942"/>
    </source>
</evidence>
<dbReference type="AlphaFoldDB" id="A0A6M4JC20"/>
<comment type="similarity">
    <text evidence="1 8">Belongs to the N(4)/N(6)-methyltransferase family.</text>
</comment>
<feature type="binding site" evidence="7">
    <location>
        <position position="70"/>
    </location>
    <ligand>
        <name>S-adenosyl-L-methionine</name>
        <dbReference type="ChEBI" id="CHEBI:59789"/>
    </ligand>
</feature>
<keyword evidence="4 8" id="KW-0808">Transferase</keyword>
<evidence type="ECO:0000256" key="7">
    <source>
        <dbReference type="PIRSR" id="PIRSR000398-1"/>
    </source>
</evidence>
<dbReference type="InterPro" id="IPR012263">
    <property type="entry name" value="M_m6A_EcoRV"/>
</dbReference>
<dbReference type="InterPro" id="IPR012327">
    <property type="entry name" value="MeTrfase_D12"/>
</dbReference>
<comment type="catalytic activity">
    <reaction evidence="6 8">
        <text>a 2'-deoxyadenosine in DNA + S-adenosyl-L-methionine = an N(6)-methyl-2'-deoxyadenosine in DNA + S-adenosyl-L-homocysteine + H(+)</text>
        <dbReference type="Rhea" id="RHEA:15197"/>
        <dbReference type="Rhea" id="RHEA-COMP:12418"/>
        <dbReference type="Rhea" id="RHEA-COMP:12419"/>
        <dbReference type="ChEBI" id="CHEBI:15378"/>
        <dbReference type="ChEBI" id="CHEBI:57856"/>
        <dbReference type="ChEBI" id="CHEBI:59789"/>
        <dbReference type="ChEBI" id="CHEBI:90615"/>
        <dbReference type="ChEBI" id="CHEBI:90616"/>
        <dbReference type="EC" id="2.1.1.72"/>
    </reaction>
</comment>
<keyword evidence="5 8" id="KW-0949">S-adenosyl-L-methionine</keyword>
<organism evidence="9 10">
    <name type="scientific">Mycoplasma miroungirhinis</name>
    <dbReference type="NCBI Taxonomy" id="754516"/>
    <lineage>
        <taxon>Bacteria</taxon>
        <taxon>Bacillati</taxon>
        <taxon>Mycoplasmatota</taxon>
        <taxon>Mollicutes</taxon>
        <taxon>Mycoplasmataceae</taxon>
        <taxon>Mycoplasma</taxon>
    </lineage>
</organism>
<dbReference type="REBASE" id="395272">
    <property type="entry name" value="M.MmyNASORF2870P"/>
</dbReference>
<dbReference type="GO" id="GO:0009307">
    <property type="term" value="P:DNA restriction-modification system"/>
    <property type="evidence" value="ECO:0007669"/>
    <property type="project" value="InterPro"/>
</dbReference>
<evidence type="ECO:0000313" key="10">
    <source>
        <dbReference type="Proteomes" id="UP000502118"/>
    </source>
</evidence>
<dbReference type="Proteomes" id="UP000502118">
    <property type="component" value="Chromosome"/>
</dbReference>
<feature type="binding site" evidence="7">
    <location>
        <position position="21"/>
    </location>
    <ligand>
        <name>S-adenosyl-L-methionine</name>
        <dbReference type="ChEBI" id="CHEBI:59789"/>
    </ligand>
</feature>
<feature type="binding site" evidence="7">
    <location>
        <position position="17"/>
    </location>
    <ligand>
        <name>S-adenosyl-L-methionine</name>
        <dbReference type="ChEBI" id="CHEBI:59789"/>
    </ligand>
</feature>
<keyword evidence="10" id="KW-1185">Reference proteome</keyword>
<proteinExistence type="inferred from homology"/>
<evidence type="ECO:0000313" key="9">
    <source>
        <dbReference type="EMBL" id="QJR44460.1"/>
    </source>
</evidence>
<evidence type="ECO:0000256" key="3">
    <source>
        <dbReference type="ARBA" id="ARBA00022603"/>
    </source>
</evidence>
<dbReference type="KEGG" id="mmio:HLA92_02870"/>
<dbReference type="GO" id="GO:0043565">
    <property type="term" value="F:sequence-specific DNA binding"/>
    <property type="evidence" value="ECO:0007669"/>
    <property type="project" value="TreeGrafter"/>
</dbReference>
<dbReference type="PANTHER" id="PTHR30481:SF3">
    <property type="entry name" value="DNA ADENINE METHYLASE"/>
    <property type="match status" value="1"/>
</dbReference>
<reference evidence="9 10" key="1">
    <citation type="submission" date="2020-05" db="EMBL/GenBank/DDBJ databases">
        <title>Novel Mycoplasma species detected in Mirounga angustirostris (northern elephant seal) from the USA.</title>
        <authorList>
            <person name="Volokhov D.V."/>
        </authorList>
    </citation>
    <scope>NUCLEOTIDE SEQUENCE [LARGE SCALE GENOMIC DNA]</scope>
    <source>
        <strain evidence="9 10">Mirounga ES2806-NAS</strain>
    </source>
</reference>
<dbReference type="GO" id="GO:0006298">
    <property type="term" value="P:mismatch repair"/>
    <property type="evidence" value="ECO:0007669"/>
    <property type="project" value="TreeGrafter"/>
</dbReference>
<dbReference type="Gene3D" id="3.40.50.150">
    <property type="entry name" value="Vaccinia Virus protein VP39"/>
    <property type="match status" value="1"/>
</dbReference>
<gene>
    <name evidence="9" type="ORF">HLA92_02870</name>
</gene>
<evidence type="ECO:0000256" key="8">
    <source>
        <dbReference type="RuleBase" id="RU361257"/>
    </source>
</evidence>
<evidence type="ECO:0000256" key="1">
    <source>
        <dbReference type="ARBA" id="ARBA00006594"/>
    </source>
</evidence>
<dbReference type="PIRSF" id="PIRSF000398">
    <property type="entry name" value="M_m6A_EcoRV"/>
    <property type="match status" value="1"/>
</dbReference>
<dbReference type="SUPFAM" id="SSF53335">
    <property type="entry name" value="S-adenosyl-L-methionine-dependent methyltransferases"/>
    <property type="match status" value="1"/>
</dbReference>
<dbReference type="NCBIfam" id="TIGR00571">
    <property type="entry name" value="dam"/>
    <property type="match status" value="1"/>
</dbReference>
<sequence length="306" mass="35759">MKENIVPSTKLKPFIKWAGGKSALLDEIRKFYPSKLGQDINKYCEPFVGAGAVLFDILNSYNLKEIYISDVNNELINVWKTIQINVEPLIFILKKMEDEYINLDDAKRKEYFYQKRKEFNKYILREINDIVYGSALFIFLNRTCFNGLYRVNKDGLFNVPIGKYKNPKICDEDNLRNISLKLKNVIISCSEYTESAYFIDQNTLVYFDPPYRPITKTASFTSYSKFKFGDKQQIELADYYTKSSNKGAMCILSNSDPKNNDNLDNFFDDLYKLFNINRISTSRKINPNPDKRKSIVTELLITNNFK</sequence>
<dbReference type="PRINTS" id="PR00505">
    <property type="entry name" value="D12N6MTFRASE"/>
</dbReference>
<dbReference type="Gene3D" id="1.10.1020.10">
    <property type="entry name" value="Adenine-specific Methyltransferase, Domain 2"/>
    <property type="match status" value="1"/>
</dbReference>
<dbReference type="InterPro" id="IPR023095">
    <property type="entry name" value="Ade_MeTrfase_dom_2"/>
</dbReference>
<dbReference type="GO" id="GO:0009007">
    <property type="term" value="F:site-specific DNA-methyltransferase (adenine-specific) activity"/>
    <property type="evidence" value="ECO:0007669"/>
    <property type="project" value="UniProtKB-UniRule"/>
</dbReference>
<evidence type="ECO:0000256" key="2">
    <source>
        <dbReference type="ARBA" id="ARBA00011900"/>
    </source>
</evidence>
<dbReference type="GO" id="GO:0032259">
    <property type="term" value="P:methylation"/>
    <property type="evidence" value="ECO:0007669"/>
    <property type="project" value="UniProtKB-KW"/>
</dbReference>
<dbReference type="EC" id="2.1.1.72" evidence="2 8"/>
<evidence type="ECO:0000256" key="4">
    <source>
        <dbReference type="ARBA" id="ARBA00022679"/>
    </source>
</evidence>
<evidence type="ECO:0000256" key="5">
    <source>
        <dbReference type="ARBA" id="ARBA00022691"/>
    </source>
</evidence>
<dbReference type="InterPro" id="IPR029063">
    <property type="entry name" value="SAM-dependent_MTases_sf"/>
</dbReference>
<dbReference type="GO" id="GO:1904047">
    <property type="term" value="F:S-adenosyl-L-methionine binding"/>
    <property type="evidence" value="ECO:0007669"/>
    <property type="project" value="TreeGrafter"/>
</dbReference>
<dbReference type="EMBL" id="CP053097">
    <property type="protein sequence ID" value="QJR44460.1"/>
    <property type="molecule type" value="Genomic_DNA"/>
</dbReference>
<dbReference type="PROSITE" id="PS00092">
    <property type="entry name" value="N6_MTASE"/>
    <property type="match status" value="1"/>
</dbReference>
<dbReference type="Pfam" id="PF02086">
    <property type="entry name" value="MethyltransfD12"/>
    <property type="match status" value="1"/>
</dbReference>
<dbReference type="PANTHER" id="PTHR30481">
    <property type="entry name" value="DNA ADENINE METHYLASE"/>
    <property type="match status" value="1"/>
</dbReference>
<accession>A0A6M4JC20</accession>
<dbReference type="InterPro" id="IPR002052">
    <property type="entry name" value="DNA_methylase_N6_adenine_CS"/>
</dbReference>
<keyword evidence="3 8" id="KW-0489">Methyltransferase</keyword>
<feature type="binding site" evidence="7">
    <location>
        <position position="208"/>
    </location>
    <ligand>
        <name>S-adenosyl-L-methionine</name>
        <dbReference type="ChEBI" id="CHEBI:59789"/>
    </ligand>
</feature>
<name>A0A6M4JC20_9MOLU</name>
<protein>
    <recommendedName>
        <fullName evidence="2 8">Site-specific DNA-methyltransferase (adenine-specific)</fullName>
        <ecNumber evidence="2 8">2.1.1.72</ecNumber>
    </recommendedName>
</protein>